<name>A0ABN2YZE7_9ACTN</name>
<dbReference type="EMBL" id="BAAAPF010000159">
    <property type="protein sequence ID" value="GAA2134415.1"/>
    <property type="molecule type" value="Genomic_DNA"/>
</dbReference>
<keyword evidence="4 5" id="KW-0472">Membrane</keyword>
<evidence type="ECO:0000259" key="6">
    <source>
        <dbReference type="Pfam" id="PF07291"/>
    </source>
</evidence>
<feature type="domain" description="Methylamine utilisation protein MauE" evidence="6">
    <location>
        <begin position="2"/>
        <end position="125"/>
    </location>
</feature>
<protein>
    <recommendedName>
        <fullName evidence="6">Methylamine utilisation protein MauE domain-containing protein</fullName>
    </recommendedName>
</protein>
<feature type="transmembrane region" description="Helical" evidence="5">
    <location>
        <begin position="69"/>
        <end position="86"/>
    </location>
</feature>
<dbReference type="RefSeq" id="WP_344291647.1">
    <property type="nucleotide sequence ID" value="NZ_BAAAPF010000159.1"/>
</dbReference>
<dbReference type="Proteomes" id="UP001500443">
    <property type="component" value="Unassembled WGS sequence"/>
</dbReference>
<evidence type="ECO:0000256" key="2">
    <source>
        <dbReference type="ARBA" id="ARBA00022692"/>
    </source>
</evidence>
<sequence length="302" mass="31018">MIALLVGGVLGWTGGTKLFGRNTRAQAADTVLERRLGGLPRATVALRAVGAAELLVALVLVALPWPLVTGAAAALAGAGFAAYLGYARATAPDASCGCTARDKAPIGVRAFARAGFVLAGGAVVLADGLAAGGVPAAAGGPWWEALRDRPSAALAWLPFGDPDRSVRLPLRRLRLRLFGHPLHAGAGRAGDPAAVPVEGSVELVERSLAWQTVSHVVRSGLREHWDEDGWRFLRYTGLHGTAEGPGRPVSVVFAMDAKAGLDSPRPPVIRVGVVDEETGARVDVAAGAAGRERPGALLGEGV</sequence>
<dbReference type="Pfam" id="PF07291">
    <property type="entry name" value="MauE"/>
    <property type="match status" value="1"/>
</dbReference>
<accession>A0ABN2YZE7</accession>
<comment type="subcellular location">
    <subcellularLocation>
        <location evidence="1">Membrane</location>
        <topology evidence="1">Multi-pass membrane protein</topology>
    </subcellularLocation>
</comment>
<proteinExistence type="predicted"/>
<evidence type="ECO:0000256" key="3">
    <source>
        <dbReference type="ARBA" id="ARBA00022989"/>
    </source>
</evidence>
<evidence type="ECO:0000256" key="5">
    <source>
        <dbReference type="SAM" id="Phobius"/>
    </source>
</evidence>
<evidence type="ECO:0000313" key="7">
    <source>
        <dbReference type="EMBL" id="GAA2134415.1"/>
    </source>
</evidence>
<keyword evidence="3 5" id="KW-1133">Transmembrane helix</keyword>
<organism evidence="7 8">
    <name type="scientific">Streptomyces synnematoformans</name>
    <dbReference type="NCBI Taxonomy" id="415721"/>
    <lineage>
        <taxon>Bacteria</taxon>
        <taxon>Bacillati</taxon>
        <taxon>Actinomycetota</taxon>
        <taxon>Actinomycetes</taxon>
        <taxon>Kitasatosporales</taxon>
        <taxon>Streptomycetaceae</taxon>
        <taxon>Streptomyces</taxon>
    </lineage>
</organism>
<keyword evidence="2 5" id="KW-0812">Transmembrane</keyword>
<feature type="transmembrane region" description="Helical" evidence="5">
    <location>
        <begin position="44"/>
        <end position="63"/>
    </location>
</feature>
<evidence type="ECO:0000256" key="1">
    <source>
        <dbReference type="ARBA" id="ARBA00004141"/>
    </source>
</evidence>
<evidence type="ECO:0000313" key="8">
    <source>
        <dbReference type="Proteomes" id="UP001500443"/>
    </source>
</evidence>
<comment type="caution">
    <text evidence="7">The sequence shown here is derived from an EMBL/GenBank/DDBJ whole genome shotgun (WGS) entry which is preliminary data.</text>
</comment>
<evidence type="ECO:0000256" key="4">
    <source>
        <dbReference type="ARBA" id="ARBA00023136"/>
    </source>
</evidence>
<gene>
    <name evidence="7" type="ORF">GCM10009802_42970</name>
</gene>
<dbReference type="InterPro" id="IPR009908">
    <property type="entry name" value="Methylamine_util_MauE"/>
</dbReference>
<reference evidence="7 8" key="1">
    <citation type="journal article" date="2019" name="Int. J. Syst. Evol. Microbiol.">
        <title>The Global Catalogue of Microorganisms (GCM) 10K type strain sequencing project: providing services to taxonomists for standard genome sequencing and annotation.</title>
        <authorList>
            <consortium name="The Broad Institute Genomics Platform"/>
            <consortium name="The Broad Institute Genome Sequencing Center for Infectious Disease"/>
            <person name="Wu L."/>
            <person name="Ma J."/>
        </authorList>
    </citation>
    <scope>NUCLEOTIDE SEQUENCE [LARGE SCALE GENOMIC DNA]</scope>
    <source>
        <strain evidence="7 8">JCM 15481</strain>
    </source>
</reference>
<keyword evidence="8" id="KW-1185">Reference proteome</keyword>